<gene>
    <name evidence="1" type="ORF">Slin15195_G063050</name>
</gene>
<organism evidence="1 2">
    <name type="scientific">Septoria linicola</name>
    <dbReference type="NCBI Taxonomy" id="215465"/>
    <lineage>
        <taxon>Eukaryota</taxon>
        <taxon>Fungi</taxon>
        <taxon>Dikarya</taxon>
        <taxon>Ascomycota</taxon>
        <taxon>Pezizomycotina</taxon>
        <taxon>Dothideomycetes</taxon>
        <taxon>Dothideomycetidae</taxon>
        <taxon>Mycosphaerellales</taxon>
        <taxon>Mycosphaerellaceae</taxon>
        <taxon>Septoria</taxon>
    </lineage>
</organism>
<protein>
    <submittedName>
        <fullName evidence="1">Uncharacterized protein</fullName>
    </submittedName>
</protein>
<dbReference type="Proteomes" id="UP001056384">
    <property type="component" value="Chromosome 5"/>
</dbReference>
<accession>A0A9Q9AWA0</accession>
<dbReference type="EMBL" id="CP099422">
    <property type="protein sequence ID" value="USW52986.1"/>
    <property type="molecule type" value="Genomic_DNA"/>
</dbReference>
<proteinExistence type="predicted"/>
<evidence type="ECO:0000313" key="1">
    <source>
        <dbReference type="EMBL" id="USW52986.1"/>
    </source>
</evidence>
<keyword evidence="2" id="KW-1185">Reference proteome</keyword>
<name>A0A9Q9AWA0_9PEZI</name>
<evidence type="ECO:0000313" key="2">
    <source>
        <dbReference type="Proteomes" id="UP001056384"/>
    </source>
</evidence>
<reference evidence="1" key="1">
    <citation type="submission" date="2022-06" db="EMBL/GenBank/DDBJ databases">
        <title>Complete genome sequences of two strains of the flax pathogen Septoria linicola.</title>
        <authorList>
            <person name="Lapalu N."/>
            <person name="Simon A."/>
            <person name="Demenou B."/>
            <person name="Paumier D."/>
            <person name="Guillot M.-P."/>
            <person name="Gout L."/>
            <person name="Valade R."/>
        </authorList>
    </citation>
    <scope>NUCLEOTIDE SEQUENCE</scope>
    <source>
        <strain evidence="1">SE15195</strain>
    </source>
</reference>
<dbReference type="AlphaFoldDB" id="A0A9Q9AWA0"/>
<sequence>MPTLVSDFVEGETYSYTVVRLRVPAPSSPARPMKFWDTFKSKVEAFMTDEYGVPAYQVTAATSLKISDQYRLTRIMDQLDDYSKGPGGRAPPGARGLMAAVNDVRMYFIKNDKEDSLQTDQLYFVTGSPASAVPGLRTEDNLLICEVSIDPATIGENVLRIDPWDWRAAILEDEEIQEWFRETDAIEDKVDVSTEEYDPWVADTSDVLEQDIAFWRQKKAQRDAARGADQN</sequence>